<reference evidence="2" key="1">
    <citation type="submission" date="2020-05" db="EMBL/GenBank/DDBJ databases">
        <authorList>
            <person name="Chiriac C."/>
            <person name="Salcher M."/>
            <person name="Ghai R."/>
            <person name="Kavagutti S V."/>
        </authorList>
    </citation>
    <scope>NUCLEOTIDE SEQUENCE</scope>
</reference>
<dbReference type="Gene3D" id="1.20.150.30">
    <property type="entry name" value="Zincin-like metallopeptidase, N-terminal domain"/>
    <property type="match status" value="1"/>
</dbReference>
<name>A0A6J7UCQ2_9ZZZZ</name>
<dbReference type="AlphaFoldDB" id="A0A6J7UCQ2"/>
<evidence type="ECO:0000313" key="1">
    <source>
        <dbReference type="EMBL" id="CAB5018056.1"/>
    </source>
</evidence>
<evidence type="ECO:0000313" key="2">
    <source>
        <dbReference type="EMBL" id="CAB5062676.1"/>
    </source>
</evidence>
<dbReference type="InterPro" id="IPR018766">
    <property type="entry name" value="Zinicin_2"/>
</dbReference>
<dbReference type="EMBL" id="CAFBQU010000008">
    <property type="protein sequence ID" value="CAB5062676.1"/>
    <property type="molecule type" value="Genomic_DNA"/>
</dbReference>
<dbReference type="SUPFAM" id="SSF55486">
    <property type="entry name" value="Metalloproteases ('zincins'), catalytic domain"/>
    <property type="match status" value="1"/>
</dbReference>
<protein>
    <submittedName>
        <fullName evidence="2">Unannotated protein</fullName>
    </submittedName>
</protein>
<proteinExistence type="predicted"/>
<dbReference type="NCBIfam" id="TIGR03624">
    <property type="entry name" value="putative hydrolase"/>
    <property type="match status" value="1"/>
</dbReference>
<gene>
    <name evidence="1" type="ORF">UFOPK4098_00692</name>
    <name evidence="2" type="ORF">UFOPK4347_00505</name>
</gene>
<sequence>MGENGMGDNPFGGLPFFGDMMKAMAGQGPLNWDIAQQFAFMGTSTEGGQSNVDPAARIAMEQLIPIAIMHVGDVLGDQAQLSLSQAKYEYCTPAQWCHSTLNAYKPLFNELAVALGQPSSTSTGTGTDIDSENSDPMSQMMRNLTSMMAPSLLGMTVGSMIGQLAQKAFGQYDLLLPRSPEHTILLVPGTIDGFAESWSLPHADMRMWVLIHELAAHAVLQVPHIRLALLQSVEQHVKAFRPDPSAAFERMTHLEVDADNPMAALQQAFSQPEIMLGAVISPEQEAMMPALDALLATLVGVIDWTVDTVAQRILGGAGAIAEAVRRRRIEESPADVFVEHLLGVRYTRAVVSRGKSFVAGVIERSSPEVLLGVLASASALPTPAEVDAPGLWLARLECE</sequence>
<accession>A0A6J7UCQ2</accession>
<dbReference type="PANTHER" id="PTHR39420:SF2">
    <property type="entry name" value="HYDROLASE"/>
    <property type="match status" value="1"/>
</dbReference>
<dbReference type="PANTHER" id="PTHR39420">
    <property type="match status" value="1"/>
</dbReference>
<dbReference type="EMBL" id="CAFBPN010000028">
    <property type="protein sequence ID" value="CAB5018056.1"/>
    <property type="molecule type" value="Genomic_DNA"/>
</dbReference>
<dbReference type="InterPro" id="IPR042271">
    <property type="entry name" value="Zinicin_2_N"/>
</dbReference>
<dbReference type="Pfam" id="PF10103">
    <property type="entry name" value="Zincin_2"/>
    <property type="match status" value="1"/>
</dbReference>
<organism evidence="2">
    <name type="scientific">freshwater metagenome</name>
    <dbReference type="NCBI Taxonomy" id="449393"/>
    <lineage>
        <taxon>unclassified sequences</taxon>
        <taxon>metagenomes</taxon>
        <taxon>ecological metagenomes</taxon>
    </lineage>
</organism>